<evidence type="ECO:0000256" key="2">
    <source>
        <dbReference type="ARBA" id="ARBA00007441"/>
    </source>
</evidence>
<dbReference type="EC" id="2.6.1.-" evidence="6"/>
<evidence type="ECO:0000256" key="6">
    <source>
        <dbReference type="RuleBase" id="RU000481"/>
    </source>
</evidence>
<accession>A0ABV5HK26</accession>
<dbReference type="Gene3D" id="3.90.1150.10">
    <property type="entry name" value="Aspartate Aminotransferase, domain 1"/>
    <property type="match status" value="1"/>
</dbReference>
<comment type="cofactor">
    <cofactor evidence="1 6">
        <name>pyridoxal 5'-phosphate</name>
        <dbReference type="ChEBI" id="CHEBI:597326"/>
    </cofactor>
</comment>
<dbReference type="CDD" id="cd00609">
    <property type="entry name" value="AAT_like"/>
    <property type="match status" value="1"/>
</dbReference>
<dbReference type="InterPro" id="IPR004838">
    <property type="entry name" value="NHTrfase_class1_PyrdxlP-BS"/>
</dbReference>
<reference evidence="8 9" key="1">
    <citation type="submission" date="2024-09" db="EMBL/GenBank/DDBJ databases">
        <authorList>
            <person name="Sun Q."/>
            <person name="Mori K."/>
        </authorList>
    </citation>
    <scope>NUCLEOTIDE SEQUENCE [LARGE SCALE GENOMIC DNA]</scope>
    <source>
        <strain evidence="8 9">CECT 8064</strain>
    </source>
</reference>
<feature type="domain" description="Aminotransferase class I/classII large" evidence="7">
    <location>
        <begin position="47"/>
        <end position="390"/>
    </location>
</feature>
<dbReference type="NCBIfam" id="NF004770">
    <property type="entry name" value="PRK06108.1"/>
    <property type="match status" value="1"/>
</dbReference>
<dbReference type="PANTHER" id="PTHR46383">
    <property type="entry name" value="ASPARTATE AMINOTRANSFERASE"/>
    <property type="match status" value="1"/>
</dbReference>
<dbReference type="RefSeq" id="WP_390190558.1">
    <property type="nucleotide sequence ID" value="NZ_JBHMEP010000001.1"/>
</dbReference>
<dbReference type="InterPro" id="IPR015424">
    <property type="entry name" value="PyrdxlP-dep_Trfase"/>
</dbReference>
<proteinExistence type="inferred from homology"/>
<evidence type="ECO:0000256" key="5">
    <source>
        <dbReference type="ARBA" id="ARBA00022898"/>
    </source>
</evidence>
<dbReference type="EMBL" id="JBHMEP010000001">
    <property type="protein sequence ID" value="MFB9134593.1"/>
    <property type="molecule type" value="Genomic_DNA"/>
</dbReference>
<evidence type="ECO:0000256" key="1">
    <source>
        <dbReference type="ARBA" id="ARBA00001933"/>
    </source>
</evidence>
<sequence>MTDREIKDMEYGAGVQLSPIATQLKESSIRTIANFGMTQPDVTPLWFGESDIPTPEFIRQAASDSLSQGDTRYTPNNGAPALRRALADYQRRLYHTPFDENNIVVTVSGTNAIMLAAQTCVSAGDKVVVITPVFPTLFAVPELLGAKVVQHPLIQVDNRFELDLDALFSQAKDAKAIIINSPANPTGWCASQQEVEAICQFARTHHVWVIADEVYARHTYESESAPSFCQFMKESDPIIVCNSFSKAWSMTGWRLGWLTLPKSITPTITKLIEYNVSCAPGFVQAGGLAAVTQGESFIEQSRERYTQARALVLKWLSDIPGTTLYDMPATFYAFLKIEGLGDNSQPYILQMIEKAKVGVAPGEAFGQGGEGHLRICYGCDLKRLNQALSQLRAYLIAHPCRNNEDESAILK</sequence>
<comment type="caution">
    <text evidence="8">The sequence shown here is derived from an EMBL/GenBank/DDBJ whole genome shotgun (WGS) entry which is preliminary data.</text>
</comment>
<evidence type="ECO:0000256" key="4">
    <source>
        <dbReference type="ARBA" id="ARBA00022679"/>
    </source>
</evidence>
<organism evidence="8 9">
    <name type="scientific">Vibrio olivae</name>
    <dbReference type="NCBI Taxonomy" id="1243002"/>
    <lineage>
        <taxon>Bacteria</taxon>
        <taxon>Pseudomonadati</taxon>
        <taxon>Pseudomonadota</taxon>
        <taxon>Gammaproteobacteria</taxon>
        <taxon>Vibrionales</taxon>
        <taxon>Vibrionaceae</taxon>
        <taxon>Vibrio</taxon>
    </lineage>
</organism>
<dbReference type="PROSITE" id="PS00105">
    <property type="entry name" value="AA_TRANSFER_CLASS_1"/>
    <property type="match status" value="1"/>
</dbReference>
<evidence type="ECO:0000259" key="7">
    <source>
        <dbReference type="Pfam" id="PF00155"/>
    </source>
</evidence>
<dbReference type="InterPro" id="IPR004839">
    <property type="entry name" value="Aminotransferase_I/II_large"/>
</dbReference>
<protein>
    <recommendedName>
        <fullName evidence="6">Aminotransferase</fullName>
        <ecNumber evidence="6">2.6.1.-</ecNumber>
    </recommendedName>
</protein>
<keyword evidence="9" id="KW-1185">Reference proteome</keyword>
<keyword evidence="4 6" id="KW-0808">Transferase</keyword>
<dbReference type="InterPro" id="IPR015421">
    <property type="entry name" value="PyrdxlP-dep_Trfase_major"/>
</dbReference>
<keyword evidence="3 6" id="KW-0032">Aminotransferase</keyword>
<dbReference type="GO" id="GO:0008483">
    <property type="term" value="F:transaminase activity"/>
    <property type="evidence" value="ECO:0007669"/>
    <property type="project" value="UniProtKB-KW"/>
</dbReference>
<name>A0ABV5HK26_9VIBR</name>
<keyword evidence="5" id="KW-0663">Pyridoxal phosphate</keyword>
<gene>
    <name evidence="8" type="ORF">ACFFUV_06345</name>
</gene>
<dbReference type="InterPro" id="IPR015422">
    <property type="entry name" value="PyrdxlP-dep_Trfase_small"/>
</dbReference>
<dbReference type="InterPro" id="IPR050596">
    <property type="entry name" value="AspAT/PAT-like"/>
</dbReference>
<evidence type="ECO:0000313" key="9">
    <source>
        <dbReference type="Proteomes" id="UP001589645"/>
    </source>
</evidence>
<dbReference type="SUPFAM" id="SSF53383">
    <property type="entry name" value="PLP-dependent transferases"/>
    <property type="match status" value="1"/>
</dbReference>
<evidence type="ECO:0000313" key="8">
    <source>
        <dbReference type="EMBL" id="MFB9134593.1"/>
    </source>
</evidence>
<evidence type="ECO:0000256" key="3">
    <source>
        <dbReference type="ARBA" id="ARBA00022576"/>
    </source>
</evidence>
<dbReference type="Proteomes" id="UP001589645">
    <property type="component" value="Unassembled WGS sequence"/>
</dbReference>
<dbReference type="Pfam" id="PF00155">
    <property type="entry name" value="Aminotran_1_2"/>
    <property type="match status" value="1"/>
</dbReference>
<comment type="similarity">
    <text evidence="2 6">Belongs to the class-I pyridoxal-phosphate-dependent aminotransferase family.</text>
</comment>
<dbReference type="Gene3D" id="3.40.640.10">
    <property type="entry name" value="Type I PLP-dependent aspartate aminotransferase-like (Major domain)"/>
    <property type="match status" value="1"/>
</dbReference>